<proteinExistence type="inferred from homology"/>
<dbReference type="CDD" id="cd00077">
    <property type="entry name" value="HDc"/>
    <property type="match status" value="1"/>
</dbReference>
<dbReference type="Gene3D" id="3.30.420.150">
    <property type="entry name" value="Exopolyphosphatase. Domain 2"/>
    <property type="match status" value="1"/>
</dbReference>
<dbReference type="Pfam" id="PF21447">
    <property type="entry name" value="Ppx-GppA_III"/>
    <property type="match status" value="1"/>
</dbReference>
<dbReference type="EMBL" id="LS992241">
    <property type="protein sequence ID" value="SYX82120.1"/>
    <property type="molecule type" value="Genomic_DNA"/>
</dbReference>
<evidence type="ECO:0000256" key="1">
    <source>
        <dbReference type="ARBA" id="ARBA00007125"/>
    </source>
</evidence>
<dbReference type="Proteomes" id="UP000304148">
    <property type="component" value="Chromosome"/>
</dbReference>
<evidence type="ECO:0000313" key="4">
    <source>
        <dbReference type="Proteomes" id="UP000304148"/>
    </source>
</evidence>
<dbReference type="PANTHER" id="PTHR30005">
    <property type="entry name" value="EXOPOLYPHOSPHATASE"/>
    <property type="match status" value="1"/>
</dbReference>
<dbReference type="RefSeq" id="WP_138184575.1">
    <property type="nucleotide sequence ID" value="NZ_LS992241.1"/>
</dbReference>
<accession>A0A383R583</accession>
<sequence>MDKPLIAAGIDIGSNAIKMLIAELAGPGQLRILEDVKLTSPIGDDTFTHGQIHSKATFEVCRAMKQMSQLMKDYKVKTYRACATSGVREASNRGYFLDNLRRYTDMDIELVDSSVERYLTYIGLNIGVEQMPQLREEGLLVVEIGSAGVQLSVYASGKLQFSEYVRIGILKLKEVLDSLRGESLHYSSVLQQYIESQLDMLRRRMSSYTIKHLIVLGGEASTLAHKYGERGTSSVGSLPLRSIARTTLQRHMFEWMQAGTAELSHKFHIDEERASQLVPTAIIMSELLKGTAAERLLLPDVSLRHGVLHEMSLSAHDQSASLQALYIEDMTASAFHAAERVQLDMEHSRQVRRLASKLFDRLNSLFRMDPSRKLCLELAAILHDIGKTISQEGHAANSYHMIKAMDWLGLSEKDKELVASMALYHPRSAQVPLRPDMSEQEQLVLSKLTSILKLADALDIAHQQKVKDFTIHIKKGTYITMIPTYEGSLELERWAFQHESSFFEQVSGYPILLKG</sequence>
<dbReference type="CDD" id="cd24006">
    <property type="entry name" value="ASKHA_NBD_PPX_GppA"/>
    <property type="match status" value="1"/>
</dbReference>
<reference evidence="4" key="1">
    <citation type="submission" date="2018-08" db="EMBL/GenBank/DDBJ databases">
        <authorList>
            <person name="Chevrot R."/>
        </authorList>
    </citation>
    <scope>NUCLEOTIDE SEQUENCE [LARGE SCALE GENOMIC DNA]</scope>
</reference>
<evidence type="ECO:0000313" key="3">
    <source>
        <dbReference type="EMBL" id="SYX82120.1"/>
    </source>
</evidence>
<gene>
    <name evidence="3" type="ORF">PBLR_10540</name>
</gene>
<protein>
    <recommendedName>
        <fullName evidence="2">HD/PDEase domain-containing protein</fullName>
    </recommendedName>
</protein>
<feature type="domain" description="HD/PDEase" evidence="2">
    <location>
        <begin position="340"/>
        <end position="470"/>
    </location>
</feature>
<dbReference type="InterPro" id="IPR043129">
    <property type="entry name" value="ATPase_NBD"/>
</dbReference>
<dbReference type="InterPro" id="IPR003695">
    <property type="entry name" value="Ppx_GppA_N"/>
</dbReference>
<dbReference type="PANTHER" id="PTHR30005:SF0">
    <property type="entry name" value="RETROGRADE REGULATION PROTEIN 2"/>
    <property type="match status" value="1"/>
</dbReference>
<organism evidence="3 4">
    <name type="scientific">Paenibacillus alvei</name>
    <name type="common">Bacillus alvei</name>
    <dbReference type="NCBI Taxonomy" id="44250"/>
    <lineage>
        <taxon>Bacteria</taxon>
        <taxon>Bacillati</taxon>
        <taxon>Bacillota</taxon>
        <taxon>Bacilli</taxon>
        <taxon>Bacillales</taxon>
        <taxon>Paenibacillaceae</taxon>
        <taxon>Paenibacillus</taxon>
    </lineage>
</organism>
<dbReference type="Gene3D" id="1.10.3210.10">
    <property type="entry name" value="Hypothetical protein af1432"/>
    <property type="match status" value="1"/>
</dbReference>
<dbReference type="AlphaFoldDB" id="A0A383R583"/>
<dbReference type="InterPro" id="IPR050273">
    <property type="entry name" value="GppA/Ppx_hydrolase"/>
</dbReference>
<dbReference type="SMART" id="SM00471">
    <property type="entry name" value="HDc"/>
    <property type="match status" value="1"/>
</dbReference>
<dbReference type="SUPFAM" id="SSF109604">
    <property type="entry name" value="HD-domain/PDEase-like"/>
    <property type="match status" value="1"/>
</dbReference>
<dbReference type="Gene3D" id="3.30.420.40">
    <property type="match status" value="1"/>
</dbReference>
<dbReference type="InterPro" id="IPR003607">
    <property type="entry name" value="HD/PDEase_dom"/>
</dbReference>
<dbReference type="InterPro" id="IPR048950">
    <property type="entry name" value="Ppx_GppA_C"/>
</dbReference>
<name>A0A383R583_PAEAL</name>
<comment type="similarity">
    <text evidence="1">Belongs to the GppA/Ppx family.</text>
</comment>
<evidence type="ECO:0000259" key="2">
    <source>
        <dbReference type="SMART" id="SM00471"/>
    </source>
</evidence>
<dbReference type="GO" id="GO:0016462">
    <property type="term" value="F:pyrophosphatase activity"/>
    <property type="evidence" value="ECO:0007669"/>
    <property type="project" value="TreeGrafter"/>
</dbReference>
<dbReference type="Pfam" id="PF02541">
    <property type="entry name" value="Ppx-GppA"/>
    <property type="match status" value="1"/>
</dbReference>
<dbReference type="SUPFAM" id="SSF53067">
    <property type="entry name" value="Actin-like ATPase domain"/>
    <property type="match status" value="2"/>
</dbReference>